<feature type="region of interest" description="Disordered" evidence="1">
    <location>
        <begin position="287"/>
        <end position="455"/>
    </location>
</feature>
<evidence type="ECO:0000313" key="3">
    <source>
        <dbReference type="Proteomes" id="UP001163105"/>
    </source>
</evidence>
<dbReference type="AlphaFoldDB" id="A0AB34G024"/>
<name>A0AB34G024_9HYPO</name>
<keyword evidence="3" id="KW-1185">Reference proteome</keyword>
<feature type="compositionally biased region" description="Acidic residues" evidence="1">
    <location>
        <begin position="825"/>
        <end position="834"/>
    </location>
</feature>
<gene>
    <name evidence="2" type="ORF">O9K51_03389</name>
</gene>
<feature type="region of interest" description="Disordered" evidence="1">
    <location>
        <begin position="825"/>
        <end position="898"/>
    </location>
</feature>
<dbReference type="Proteomes" id="UP001163105">
    <property type="component" value="Unassembled WGS sequence"/>
</dbReference>
<accession>A0AB34G024</accession>
<feature type="compositionally biased region" description="Basic and acidic residues" evidence="1">
    <location>
        <begin position="835"/>
        <end position="852"/>
    </location>
</feature>
<organism evidence="2 3">
    <name type="scientific">Purpureocillium lavendulum</name>
    <dbReference type="NCBI Taxonomy" id="1247861"/>
    <lineage>
        <taxon>Eukaryota</taxon>
        <taxon>Fungi</taxon>
        <taxon>Dikarya</taxon>
        <taxon>Ascomycota</taxon>
        <taxon>Pezizomycotina</taxon>
        <taxon>Sordariomycetes</taxon>
        <taxon>Hypocreomycetidae</taxon>
        <taxon>Hypocreales</taxon>
        <taxon>Ophiocordycipitaceae</taxon>
        <taxon>Purpureocillium</taxon>
    </lineage>
</organism>
<proteinExistence type="predicted"/>
<feature type="compositionally biased region" description="Basic residues" evidence="1">
    <location>
        <begin position="521"/>
        <end position="537"/>
    </location>
</feature>
<feature type="compositionally biased region" description="Low complexity" evidence="1">
    <location>
        <begin position="317"/>
        <end position="328"/>
    </location>
</feature>
<feature type="compositionally biased region" description="Polar residues" evidence="1">
    <location>
        <begin position="853"/>
        <end position="862"/>
    </location>
</feature>
<feature type="compositionally biased region" description="Polar residues" evidence="1">
    <location>
        <begin position="144"/>
        <end position="157"/>
    </location>
</feature>
<feature type="compositionally biased region" description="Polar residues" evidence="1">
    <location>
        <begin position="870"/>
        <end position="882"/>
    </location>
</feature>
<comment type="caution">
    <text evidence="2">The sequence shown here is derived from an EMBL/GenBank/DDBJ whole genome shotgun (WGS) entry which is preliminary data.</text>
</comment>
<feature type="compositionally biased region" description="Polar residues" evidence="1">
    <location>
        <begin position="421"/>
        <end position="438"/>
    </location>
</feature>
<feature type="region of interest" description="Disordered" evidence="1">
    <location>
        <begin position="502"/>
        <end position="541"/>
    </location>
</feature>
<evidence type="ECO:0000256" key="1">
    <source>
        <dbReference type="SAM" id="MobiDB-lite"/>
    </source>
</evidence>
<feature type="compositionally biased region" description="Polar residues" evidence="1">
    <location>
        <begin position="625"/>
        <end position="635"/>
    </location>
</feature>
<protein>
    <submittedName>
        <fullName evidence="2">N amino acid transport system protein</fullName>
    </submittedName>
</protein>
<dbReference type="EMBL" id="JAQHRD010000002">
    <property type="protein sequence ID" value="KAJ6444987.1"/>
    <property type="molecule type" value="Genomic_DNA"/>
</dbReference>
<evidence type="ECO:0000313" key="2">
    <source>
        <dbReference type="EMBL" id="KAJ6444987.1"/>
    </source>
</evidence>
<feature type="region of interest" description="Disordered" evidence="1">
    <location>
        <begin position="621"/>
        <end position="663"/>
    </location>
</feature>
<sequence length="915" mass="99293">MGLLSFLTGRRSGGGGGSSSDRPREPTSIIHQPYHTTVAAHPPVRGTRAVTGNGPISLQQLQRQAARKRSQPQLSTATVKPFFLGVRDERPSSAPGDDADGWRPKSSGRNPRDTLHGHQFATLESYHSNSSRGRSLVRRDRDTGSATPSVPASTKATAAACNNSINTGAGRRATRHVDILDAQGEIKPSDFKSRVRAAGARDYGEDVADRNLGENGVDLTTPAVQRFYATLEETAATKTRYERRATMVALPTLRRAEATMLTIARPDDQDVPRRSAKRCSVHGLESAVEAEERQGRRTAAAVQRTRSLDSRALLALPKPTSSTRSPSPERGLRHVLGSVDGNSASRSSKSREKGRYKSPSPTPGSTPRGWITTVRPQTQKSTDERRRGKQLLKPQAFESGQSSRAASPPAVPRYRPLSAMGITSDNGKAPATHSNTSTPRRRQRREGSASRGGYLDERAYTPVAAAHREMRIYDSQLLYSGLLYDPRNRDSGEQAPLPLMREYSSDEGSLSDSAPAPSVSTRRRATSRSRSRSKRGSHAQWRSPWISREALAAPEAAGPSEPASTTVIHSRNRSWSCLSAPGRASISDFLGYVPARNSSLRQWSISSITPTTELSDGCSTLFPRPQSNHTANTSLDMPLSAKQQQQQQQPTGAEPRGFGAIGASTQMNAGGSLYVPSLEDDAFTETTVGSRTESRTGFFDVNPPAGKADSVDFDAQECDCADGRSVTESDSDVDSFVEKRRAQVKDDESLLFKEEGFGKAGTDLPGLFDPSSSNSKPCLMCSLLHCAAIDPPFNMDGTVALPPCGHREGITRRDRLRALGYEYDTDDSAESEPEMPEHEETEPPRQGRDRGRSVTQKTTIATASAPRDGSLNSKATSRQAQEANKRSTGRRLARSRGVIEPVLEGYEDQDVDVEF</sequence>
<reference evidence="2" key="1">
    <citation type="submission" date="2023-01" db="EMBL/GenBank/DDBJ databases">
        <title>The growth and conidiation of Purpureocillium lavendulum are regulated by nitrogen source and histone H3K14 acetylation.</title>
        <authorList>
            <person name="Tang P."/>
            <person name="Han J."/>
            <person name="Zhang C."/>
            <person name="Tang P."/>
            <person name="Qi F."/>
            <person name="Zhang K."/>
            <person name="Liang L."/>
        </authorList>
    </citation>
    <scope>NUCLEOTIDE SEQUENCE</scope>
    <source>
        <strain evidence="2">YMF1.00683</strain>
    </source>
</reference>
<feature type="region of interest" description="Disordered" evidence="1">
    <location>
        <begin position="1"/>
        <end position="157"/>
    </location>
</feature>